<reference evidence="1 2" key="1">
    <citation type="journal article" date="2015" name="Stand. Genomic Sci.">
        <title>Genomic Encyclopedia of Bacterial and Archaeal Type Strains, Phase III: the genomes of soil and plant-associated and newly described type strains.</title>
        <authorList>
            <person name="Whitman W.B."/>
            <person name="Woyke T."/>
            <person name="Klenk H.P."/>
            <person name="Zhou Y."/>
            <person name="Lilburn T.G."/>
            <person name="Beck B.J."/>
            <person name="De Vos P."/>
            <person name="Vandamme P."/>
            <person name="Eisen J.A."/>
            <person name="Garrity G."/>
            <person name="Hugenholtz P."/>
            <person name="Kyrpides N.C."/>
        </authorList>
    </citation>
    <scope>NUCLEOTIDE SEQUENCE [LARGE SCALE GENOMIC DNA]</scope>
    <source>
        <strain evidence="1 2">CECT 8445</strain>
    </source>
</reference>
<gene>
    <name evidence="1" type="ORF">DFQ05_1751</name>
</gene>
<dbReference type="AlphaFoldDB" id="A0A4R1KTV4"/>
<dbReference type="RefSeq" id="WP_132704981.1">
    <property type="nucleotide sequence ID" value="NZ_SMGI01000002.1"/>
</dbReference>
<dbReference type="Proteomes" id="UP000295714">
    <property type="component" value="Unassembled WGS sequence"/>
</dbReference>
<proteinExistence type="predicted"/>
<comment type="caution">
    <text evidence="1">The sequence shown here is derived from an EMBL/GenBank/DDBJ whole genome shotgun (WGS) entry which is preliminary data.</text>
</comment>
<evidence type="ECO:0000313" key="2">
    <source>
        <dbReference type="Proteomes" id="UP000295714"/>
    </source>
</evidence>
<dbReference type="EMBL" id="SMGI01000002">
    <property type="protein sequence ID" value="TCK67967.1"/>
    <property type="molecule type" value="Genomic_DNA"/>
</dbReference>
<protein>
    <submittedName>
        <fullName evidence="1">Uncharacterized protein</fullName>
    </submittedName>
</protein>
<dbReference type="OrthoDB" id="1447587at2"/>
<organism evidence="1 2">
    <name type="scientific">Winogradskyella wandonensis</name>
    <dbReference type="NCBI Taxonomy" id="1442586"/>
    <lineage>
        <taxon>Bacteria</taxon>
        <taxon>Pseudomonadati</taxon>
        <taxon>Bacteroidota</taxon>
        <taxon>Flavobacteriia</taxon>
        <taxon>Flavobacteriales</taxon>
        <taxon>Flavobacteriaceae</taxon>
        <taxon>Winogradskyella</taxon>
    </lineage>
</organism>
<name>A0A4R1KTV4_9FLAO</name>
<keyword evidence="2" id="KW-1185">Reference proteome</keyword>
<accession>A0A4R1KTV4</accession>
<sequence>MKSTTDNMTCLLLGHNFYKKDHLNKLTDEVICKNCGTQMLIDSNGDIDTSAAKDKNFETTLRKFFLLKRKLV</sequence>
<evidence type="ECO:0000313" key="1">
    <source>
        <dbReference type="EMBL" id="TCK67967.1"/>
    </source>
</evidence>